<name>W7QXG9_9ALTE</name>
<protein>
    <recommendedName>
        <fullName evidence="3">Orphan protein</fullName>
    </recommendedName>
</protein>
<gene>
    <name evidence="1" type="ORF">DS2_10172</name>
</gene>
<keyword evidence="2" id="KW-1185">Reference proteome</keyword>
<accession>W7QXG9</accession>
<dbReference type="Proteomes" id="UP000019276">
    <property type="component" value="Unassembled WGS sequence"/>
</dbReference>
<organism evidence="1 2">
    <name type="scientific">Catenovulum agarivorans DS-2</name>
    <dbReference type="NCBI Taxonomy" id="1328313"/>
    <lineage>
        <taxon>Bacteria</taxon>
        <taxon>Pseudomonadati</taxon>
        <taxon>Pseudomonadota</taxon>
        <taxon>Gammaproteobacteria</taxon>
        <taxon>Alteromonadales</taxon>
        <taxon>Alteromonadaceae</taxon>
        <taxon>Catenovulum</taxon>
    </lineage>
</organism>
<dbReference type="eggNOG" id="ENOG5032ZRE">
    <property type="taxonomic scope" value="Bacteria"/>
</dbReference>
<dbReference type="EMBL" id="ARZY01000017">
    <property type="protein sequence ID" value="EWH09985.1"/>
    <property type="molecule type" value="Genomic_DNA"/>
</dbReference>
<sequence length="90" mass="10624">MKELVSIHEFLVLPEDLSDWHQDSELAADNYNVAIHLLYQQVEDDIETETLSSLLEQVWYALAADEYLTEFEDENEIMVWVEQFLSQQES</sequence>
<proteinExistence type="predicted"/>
<dbReference type="RefSeq" id="WP_035014653.1">
    <property type="nucleotide sequence ID" value="NZ_ARZY01000017.1"/>
</dbReference>
<comment type="caution">
    <text evidence="1">The sequence shown here is derived from an EMBL/GenBank/DDBJ whole genome shotgun (WGS) entry which is preliminary data.</text>
</comment>
<dbReference type="STRING" id="1328313.DS2_10172"/>
<dbReference type="OrthoDB" id="6238772at2"/>
<reference evidence="1 2" key="1">
    <citation type="journal article" date="2014" name="Genome Announc.">
        <title>Draft Genome Sequence of the Agar-Degrading Bacterium Catenovulum sp. Strain DS-2, Isolated from Intestines of Haliotis diversicolor.</title>
        <authorList>
            <person name="Shan D."/>
            <person name="Li X."/>
            <person name="Gu Z."/>
            <person name="Wei G."/>
            <person name="Gao Z."/>
            <person name="Shao Z."/>
        </authorList>
    </citation>
    <scope>NUCLEOTIDE SEQUENCE [LARGE SCALE GENOMIC DNA]</scope>
    <source>
        <strain evidence="1 2">DS-2</strain>
    </source>
</reference>
<evidence type="ECO:0008006" key="3">
    <source>
        <dbReference type="Google" id="ProtNLM"/>
    </source>
</evidence>
<dbReference type="AlphaFoldDB" id="W7QXG9"/>
<evidence type="ECO:0000313" key="1">
    <source>
        <dbReference type="EMBL" id="EWH09985.1"/>
    </source>
</evidence>
<evidence type="ECO:0000313" key="2">
    <source>
        <dbReference type="Proteomes" id="UP000019276"/>
    </source>
</evidence>